<evidence type="ECO:0000256" key="2">
    <source>
        <dbReference type="SAM" id="SignalP"/>
    </source>
</evidence>
<dbReference type="AlphaFoldDB" id="A0A845G3E4"/>
<feature type="compositionally biased region" description="Low complexity" evidence="1">
    <location>
        <begin position="42"/>
        <end position="59"/>
    </location>
</feature>
<proteinExistence type="predicted"/>
<name>A0A845G3E4_9BURK</name>
<dbReference type="Proteomes" id="UP000470302">
    <property type="component" value="Unassembled WGS sequence"/>
</dbReference>
<protein>
    <submittedName>
        <fullName evidence="3">Uncharacterized protein</fullName>
    </submittedName>
</protein>
<gene>
    <name evidence="3" type="ORF">GTP91_16890</name>
</gene>
<keyword evidence="2" id="KW-0732">Signal</keyword>
<organism evidence="3 4">
    <name type="scientific">Duganella vulcania</name>
    <dbReference type="NCBI Taxonomy" id="2692166"/>
    <lineage>
        <taxon>Bacteria</taxon>
        <taxon>Pseudomonadati</taxon>
        <taxon>Pseudomonadota</taxon>
        <taxon>Betaproteobacteria</taxon>
        <taxon>Burkholderiales</taxon>
        <taxon>Oxalobacteraceae</taxon>
        <taxon>Telluria group</taxon>
        <taxon>Duganella</taxon>
    </lineage>
</organism>
<accession>A0A845G3E4</accession>
<comment type="caution">
    <text evidence="3">The sequence shown here is derived from an EMBL/GenBank/DDBJ whole genome shotgun (WGS) entry which is preliminary data.</text>
</comment>
<feature type="signal peptide" evidence="2">
    <location>
        <begin position="1"/>
        <end position="22"/>
    </location>
</feature>
<feature type="compositionally biased region" description="Basic and acidic residues" evidence="1">
    <location>
        <begin position="60"/>
        <end position="74"/>
    </location>
</feature>
<dbReference type="EMBL" id="WWCW01000056">
    <property type="protein sequence ID" value="MYM88844.1"/>
    <property type="molecule type" value="Genomic_DNA"/>
</dbReference>
<evidence type="ECO:0000256" key="1">
    <source>
        <dbReference type="SAM" id="MobiDB-lite"/>
    </source>
</evidence>
<evidence type="ECO:0000313" key="4">
    <source>
        <dbReference type="Proteomes" id="UP000470302"/>
    </source>
</evidence>
<dbReference type="RefSeq" id="WP_161097846.1">
    <property type="nucleotide sequence ID" value="NZ_WWCW01000056.1"/>
</dbReference>
<reference evidence="3 4" key="1">
    <citation type="submission" date="2020-01" db="EMBL/GenBank/DDBJ databases">
        <title>Novel species isolated from a subtropical stream in China.</title>
        <authorList>
            <person name="Lu H."/>
        </authorList>
    </citation>
    <scope>NUCLEOTIDE SEQUENCE [LARGE SCALE GENOMIC DNA]</scope>
    <source>
        <strain evidence="3 4">FT82W</strain>
    </source>
</reference>
<evidence type="ECO:0000313" key="3">
    <source>
        <dbReference type="EMBL" id="MYM88844.1"/>
    </source>
</evidence>
<feature type="region of interest" description="Disordered" evidence="1">
    <location>
        <begin position="36"/>
        <end position="77"/>
    </location>
</feature>
<feature type="chain" id="PRO_5032327584" evidence="2">
    <location>
        <begin position="23"/>
        <end position="103"/>
    </location>
</feature>
<sequence>MMRNFLALAPMLLSLASAPALALDDTPTVAPHFQIKGEDSRQAGARPSASAFASSAPRRAQAENEAARPEREPMNPRAVITTVLRPLPSAAARLVENPNWKLR</sequence>